<dbReference type="Gene3D" id="6.10.340.10">
    <property type="match status" value="1"/>
</dbReference>
<dbReference type="SUPFAM" id="SSF58104">
    <property type="entry name" value="Methyl-accepting chemotaxis protein (MCP) signaling domain"/>
    <property type="match status" value="1"/>
</dbReference>
<evidence type="ECO:0000313" key="7">
    <source>
        <dbReference type="EMBL" id="WQH03610.1"/>
    </source>
</evidence>
<evidence type="ECO:0000259" key="5">
    <source>
        <dbReference type="PROSITE" id="PS50111"/>
    </source>
</evidence>
<organism evidence="7 8">
    <name type="scientific">Duganella zoogloeoides</name>
    <dbReference type="NCBI Taxonomy" id="75659"/>
    <lineage>
        <taxon>Bacteria</taxon>
        <taxon>Pseudomonadati</taxon>
        <taxon>Pseudomonadota</taxon>
        <taxon>Betaproteobacteria</taxon>
        <taxon>Burkholderiales</taxon>
        <taxon>Oxalobacteraceae</taxon>
        <taxon>Telluria group</taxon>
        <taxon>Duganella</taxon>
    </lineage>
</organism>
<accession>A0ABZ0XV43</accession>
<evidence type="ECO:0000259" key="6">
    <source>
        <dbReference type="PROSITE" id="PS50885"/>
    </source>
</evidence>
<feature type="domain" description="Methyl-accepting transducer" evidence="5">
    <location>
        <begin position="273"/>
        <end position="502"/>
    </location>
</feature>
<dbReference type="CDD" id="cd11386">
    <property type="entry name" value="MCP_signal"/>
    <property type="match status" value="1"/>
</dbReference>
<dbReference type="SMART" id="SM00283">
    <property type="entry name" value="MA"/>
    <property type="match status" value="1"/>
</dbReference>
<dbReference type="Pfam" id="PF00015">
    <property type="entry name" value="MCPsignal"/>
    <property type="match status" value="1"/>
</dbReference>
<dbReference type="Pfam" id="PF00672">
    <property type="entry name" value="HAMP"/>
    <property type="match status" value="1"/>
</dbReference>
<evidence type="ECO:0000256" key="2">
    <source>
        <dbReference type="ARBA" id="ARBA00029447"/>
    </source>
</evidence>
<dbReference type="InterPro" id="IPR047347">
    <property type="entry name" value="YvaQ-like_sensor"/>
</dbReference>
<comment type="similarity">
    <text evidence="2">Belongs to the methyl-accepting chemotaxis (MCP) protein family.</text>
</comment>
<dbReference type="PANTHER" id="PTHR43531">
    <property type="entry name" value="PROTEIN ICFG"/>
    <property type="match status" value="1"/>
</dbReference>
<dbReference type="EMBL" id="CP140152">
    <property type="protein sequence ID" value="WQH03610.1"/>
    <property type="molecule type" value="Genomic_DNA"/>
</dbReference>
<keyword evidence="4" id="KW-0472">Membrane</keyword>
<dbReference type="PRINTS" id="PR00260">
    <property type="entry name" value="CHEMTRNSDUCR"/>
</dbReference>
<feature type="domain" description="HAMP" evidence="6">
    <location>
        <begin position="216"/>
        <end position="268"/>
    </location>
</feature>
<evidence type="ECO:0000256" key="3">
    <source>
        <dbReference type="PROSITE-ProRule" id="PRU00284"/>
    </source>
</evidence>
<dbReference type="SMART" id="SM00304">
    <property type="entry name" value="HAMP"/>
    <property type="match status" value="1"/>
</dbReference>
<keyword evidence="4" id="KW-1133">Transmembrane helix</keyword>
<feature type="transmembrane region" description="Helical" evidence="4">
    <location>
        <begin position="12"/>
        <end position="31"/>
    </location>
</feature>
<keyword evidence="8" id="KW-1185">Reference proteome</keyword>
<dbReference type="InterPro" id="IPR003660">
    <property type="entry name" value="HAMP_dom"/>
</dbReference>
<evidence type="ECO:0000256" key="4">
    <source>
        <dbReference type="SAM" id="Phobius"/>
    </source>
</evidence>
<dbReference type="InterPro" id="IPR051310">
    <property type="entry name" value="MCP_chemotaxis"/>
</dbReference>
<dbReference type="Proteomes" id="UP001326110">
    <property type="component" value="Chromosome"/>
</dbReference>
<dbReference type="CDD" id="cd06225">
    <property type="entry name" value="HAMP"/>
    <property type="match status" value="1"/>
</dbReference>
<dbReference type="PANTHER" id="PTHR43531:SF14">
    <property type="entry name" value="METHYL-ACCEPTING CHEMOTAXIS PROTEIN I-RELATED"/>
    <property type="match status" value="1"/>
</dbReference>
<dbReference type="PROSITE" id="PS50111">
    <property type="entry name" value="CHEMOTAXIS_TRANSDUC_2"/>
    <property type="match status" value="1"/>
</dbReference>
<reference evidence="7 8" key="1">
    <citation type="submission" date="2023-11" db="EMBL/GenBank/DDBJ databases">
        <title>MicrobeMod: A computational toolkit for identifying prokaryotic methylation and restriction-modification with nanopore sequencing.</title>
        <authorList>
            <person name="Crits-Christoph A."/>
            <person name="Kang S.C."/>
            <person name="Lee H."/>
            <person name="Ostrov N."/>
        </authorList>
    </citation>
    <scope>NUCLEOTIDE SEQUENCE [LARGE SCALE GENOMIC DNA]</scope>
    <source>
        <strain evidence="7 8">ATCC 25935</strain>
    </source>
</reference>
<dbReference type="Gene3D" id="1.10.287.950">
    <property type="entry name" value="Methyl-accepting chemotaxis protein"/>
    <property type="match status" value="1"/>
</dbReference>
<protein>
    <submittedName>
        <fullName evidence="7">Methyl-accepting chemotaxis protein</fullName>
    </submittedName>
</protein>
<evidence type="ECO:0000313" key="8">
    <source>
        <dbReference type="Proteomes" id="UP001326110"/>
    </source>
</evidence>
<dbReference type="InterPro" id="IPR004089">
    <property type="entry name" value="MCPsignal_dom"/>
</dbReference>
<keyword evidence="4" id="KW-0812">Transmembrane</keyword>
<dbReference type="PROSITE" id="PS50885">
    <property type="entry name" value="HAMP"/>
    <property type="match status" value="1"/>
</dbReference>
<keyword evidence="1" id="KW-0488">Methylation</keyword>
<dbReference type="InterPro" id="IPR004090">
    <property type="entry name" value="Chemotax_Me-accpt_rcpt"/>
</dbReference>
<dbReference type="CDD" id="cd19411">
    <property type="entry name" value="MCP2201-like_sensor"/>
    <property type="match status" value="1"/>
</dbReference>
<dbReference type="GeneID" id="43163243"/>
<gene>
    <name evidence="7" type="ORF">SR858_21560</name>
</gene>
<proteinExistence type="inferred from homology"/>
<dbReference type="RefSeq" id="WP_019921482.1">
    <property type="nucleotide sequence ID" value="NZ_CP140152.1"/>
</dbReference>
<dbReference type="Pfam" id="PF12729">
    <property type="entry name" value="4HB_MCP_1"/>
    <property type="match status" value="1"/>
</dbReference>
<name>A0ABZ0XV43_9BURK</name>
<sequence>MKLTNIKIGPRLIIAFSFVLTMLLVVAVLSVTRMSAIQQAMVEITKGNNMEASMASAMRLAVDDRMIALRNIVLLQDAADMQAQVERIRHQAADYASAEQKLRQTFEVYGILPEETALLEDIKTQAAAALPLMEKIQALGLSNNNAEATRVLMHELRTAQKKWQDSLAALVASENRQNEEATAQADATYELARNLTIGISTLAILAGLITAWLITRSITTPINRAVVIAQTVAAGNLTSDIVVQGRDETAMLLGALKEMNASLQQIVGQVRAGTDTMTTAAGEIASGNLDLSSRTEQQAGSLEETASSMEELTSTVKQNDDNARQANSLATSASELAGKGGVVIASVVQTMEAINDSSKKIVEIISVIDGIAFQTNILALNAAVEAARAGEQGRGFAVVATEVRNLAHRSAAAAKEIKTLIGDSVAKVDAGAALVDEAGTTMSDVVDSVRRVRDMIAEIAAASREQSMGIEQVNHAIIEMDGVTQQNAALVEQSAAAAASMQQQAEELADLVGKFVLPSSPVPAQLAAHRAPPVVSGRGRAGAANPGLRIAAV</sequence>
<evidence type="ECO:0000256" key="1">
    <source>
        <dbReference type="ARBA" id="ARBA00022481"/>
    </source>
</evidence>
<keyword evidence="3" id="KW-0807">Transducer</keyword>
<dbReference type="InterPro" id="IPR024478">
    <property type="entry name" value="HlyB_4HB_MCP"/>
</dbReference>